<organism evidence="2 3">
    <name type="scientific">Leucobacter insecticola</name>
    <dbReference type="NCBI Taxonomy" id="2714934"/>
    <lineage>
        <taxon>Bacteria</taxon>
        <taxon>Bacillati</taxon>
        <taxon>Actinomycetota</taxon>
        <taxon>Actinomycetes</taxon>
        <taxon>Micrococcales</taxon>
        <taxon>Microbacteriaceae</taxon>
        <taxon>Leucobacter</taxon>
    </lineage>
</organism>
<keyword evidence="1" id="KW-0732">Signal</keyword>
<gene>
    <name evidence="2" type="ORF">G7067_11870</name>
</gene>
<protein>
    <recommendedName>
        <fullName evidence="4">META domain-containing protein</fullName>
    </recommendedName>
</protein>
<dbReference type="KEGG" id="lins:G7067_11870"/>
<keyword evidence="3" id="KW-1185">Reference proteome</keyword>
<evidence type="ECO:0008006" key="4">
    <source>
        <dbReference type="Google" id="ProtNLM"/>
    </source>
</evidence>
<sequence length="282" mass="29658">MSNFTHAVGVICAGVLAFAGVAAASLLSPASGPAEEPGLRGPTGVITAGPTLIGRWQAPKPANQNAYVEFTEYGIWFASDGCNTLDGTWSHGAGEALRVRSKDVMTAIGCDNLPIPTVIASAQSVSFEEHGDRARFTAADGTKTELMRTHDTSVTLEGRWVSDNPASTGHAYLDFKADGTWRGSDGCNSALGSWELTANPNFDPTAMAEFSMESMAPGLLTIGGYSGSTDIGCETADPQLPLALEATTWFGFTNADKIWLVGDSTLQRADYPPTTLIRDTVS</sequence>
<evidence type="ECO:0000256" key="1">
    <source>
        <dbReference type="SAM" id="SignalP"/>
    </source>
</evidence>
<feature type="chain" id="PRO_5026303510" description="META domain-containing protein" evidence="1">
    <location>
        <begin position="25"/>
        <end position="282"/>
    </location>
</feature>
<proteinExistence type="predicted"/>
<dbReference type="EMBL" id="CP049934">
    <property type="protein sequence ID" value="QIM16940.1"/>
    <property type="molecule type" value="Genomic_DNA"/>
</dbReference>
<dbReference type="RefSeq" id="WP_166324642.1">
    <property type="nucleotide sequence ID" value="NZ_CP049934.1"/>
</dbReference>
<name>A0A6G8FKD8_9MICO</name>
<dbReference type="Proteomes" id="UP000501387">
    <property type="component" value="Chromosome"/>
</dbReference>
<evidence type="ECO:0000313" key="2">
    <source>
        <dbReference type="EMBL" id="QIM16940.1"/>
    </source>
</evidence>
<accession>A0A6G8FKD8</accession>
<reference evidence="2 3" key="1">
    <citation type="submission" date="2020-03" db="EMBL/GenBank/DDBJ databases">
        <title>Leucobacter sp. nov., isolated from beetles.</title>
        <authorList>
            <person name="Hyun D.-W."/>
            <person name="Bae J.-W."/>
        </authorList>
    </citation>
    <scope>NUCLEOTIDE SEQUENCE [LARGE SCALE GENOMIC DNA]</scope>
    <source>
        <strain evidence="2 3">HDW9B</strain>
    </source>
</reference>
<feature type="signal peptide" evidence="1">
    <location>
        <begin position="1"/>
        <end position="24"/>
    </location>
</feature>
<evidence type="ECO:0000313" key="3">
    <source>
        <dbReference type="Proteomes" id="UP000501387"/>
    </source>
</evidence>
<dbReference type="AlphaFoldDB" id="A0A6G8FKD8"/>